<dbReference type="EMBL" id="VUJU01013524">
    <property type="protein sequence ID" value="KAF0704571.1"/>
    <property type="molecule type" value="Genomic_DNA"/>
</dbReference>
<name>A0A6G0VPN9_APHCR</name>
<evidence type="ECO:0000313" key="2">
    <source>
        <dbReference type="Proteomes" id="UP000478052"/>
    </source>
</evidence>
<evidence type="ECO:0000313" key="1">
    <source>
        <dbReference type="EMBL" id="KAF0704571.1"/>
    </source>
</evidence>
<organism evidence="1 2">
    <name type="scientific">Aphis craccivora</name>
    <name type="common">Cowpea aphid</name>
    <dbReference type="NCBI Taxonomy" id="307492"/>
    <lineage>
        <taxon>Eukaryota</taxon>
        <taxon>Metazoa</taxon>
        <taxon>Ecdysozoa</taxon>
        <taxon>Arthropoda</taxon>
        <taxon>Hexapoda</taxon>
        <taxon>Insecta</taxon>
        <taxon>Pterygota</taxon>
        <taxon>Neoptera</taxon>
        <taxon>Paraneoptera</taxon>
        <taxon>Hemiptera</taxon>
        <taxon>Sternorrhyncha</taxon>
        <taxon>Aphidomorpha</taxon>
        <taxon>Aphidoidea</taxon>
        <taxon>Aphididae</taxon>
        <taxon>Aphidini</taxon>
        <taxon>Aphis</taxon>
        <taxon>Aphis</taxon>
    </lineage>
</organism>
<dbReference type="AlphaFoldDB" id="A0A6G0VPN9"/>
<accession>A0A6G0VPN9</accession>
<reference evidence="1 2" key="1">
    <citation type="submission" date="2019-08" db="EMBL/GenBank/DDBJ databases">
        <title>Whole genome of Aphis craccivora.</title>
        <authorList>
            <person name="Voronova N.V."/>
            <person name="Shulinski R.S."/>
            <person name="Bandarenka Y.V."/>
            <person name="Zhorov D.G."/>
            <person name="Warner D."/>
        </authorList>
    </citation>
    <scope>NUCLEOTIDE SEQUENCE [LARGE SCALE GENOMIC DNA]</scope>
    <source>
        <strain evidence="1">180601</strain>
        <tissue evidence="1">Whole Body</tissue>
    </source>
</reference>
<dbReference type="InterPro" id="IPR011011">
    <property type="entry name" value="Znf_FYVE_PHD"/>
</dbReference>
<dbReference type="SUPFAM" id="SSF57903">
    <property type="entry name" value="FYVE/PHD zinc finger"/>
    <property type="match status" value="1"/>
</dbReference>
<comment type="caution">
    <text evidence="1">The sequence shown here is derived from an EMBL/GenBank/DDBJ whole genome shotgun (WGS) entry which is preliminary data.</text>
</comment>
<gene>
    <name evidence="1" type="ORF">FWK35_00029113</name>
</gene>
<sequence length="248" mass="28363">MSNKCYSCNEQFAELDNPLKCDSCSSIVHNKFSGLSATELKCLGLKNRILKFFCVSCDRGLKELPELKTLIKKLLVDVDNIKNITINNIINSTNNINFSDEFVINEINERNRRANNLIFYNVEEGESNRSDDRITPDFNHINNIISIILSDTSRDIPVPLKVIRLGRFQLGKMRPIKTIFSMATDMFDIRNKKKISHSNLPSTINISTDPTPNQRESMKKLYEELASRTNDGETGLTIKFQISKRKPN</sequence>
<dbReference type="OrthoDB" id="6618292at2759"/>
<dbReference type="Proteomes" id="UP000478052">
    <property type="component" value="Unassembled WGS sequence"/>
</dbReference>
<keyword evidence="2" id="KW-1185">Reference proteome</keyword>
<protein>
    <submittedName>
        <fullName evidence="1">MI domain-containing protein</fullName>
    </submittedName>
</protein>
<proteinExistence type="predicted"/>